<keyword evidence="2" id="KW-1185">Reference proteome</keyword>
<dbReference type="Gene3D" id="3.40.50.2000">
    <property type="entry name" value="Glycogen Phosphorylase B"/>
    <property type="match status" value="1"/>
</dbReference>
<reference evidence="1 2" key="1">
    <citation type="submission" date="2020-08" db="EMBL/GenBank/DDBJ databases">
        <title>Sequencing the genomes of 1000 actinobacteria strains.</title>
        <authorList>
            <person name="Klenk H.-P."/>
        </authorList>
    </citation>
    <scope>NUCLEOTIDE SEQUENCE [LARGE SCALE GENOMIC DNA]</scope>
    <source>
        <strain evidence="1 2">DSM 23040</strain>
    </source>
</reference>
<dbReference type="RefSeq" id="WP_183373626.1">
    <property type="nucleotide sequence ID" value="NZ_CBCSFZ010000003.1"/>
</dbReference>
<sequence>MITIPRPDQIADFAHNRMLTRLGSDSGAGVVDRIWAAAWSPRSARLVTRAAQALHRLDTGTPLPWDELRSIAAELLAAADGMAGHAAVARRLRNLAVRLMYHRTMHAGATRSPLMHNNSEFIGVLRSAHSSNELLVRPDSPIPSAASDRAAGSSPLKVLILCHSSWTFIDRVQSDLAANTEIEFRTFDVSALPLSERPTWGTVLRQRDRWNTRRRLSPVPKSLAPHLAWADVAFVEWGAETFAWFSFLDLTDCSVRAVARIHRYETLTPYPMLVRGGFYDAVCFVTPALRRLMETSSPRLAQTQHLPVVHNVHDFTEFFAADSPFRDRFALVQVGWSVPVKDVLFSLDVLEHLRARDPRFHLRLIGRPLSTTSTAATRAWADEVESRIEQFGSGVREEGFRDDIPEVLAQSGFLLSSSVSEGTHESVAEAAAAGCIPVVRNWPDIAPWGGAQAIYPAEWTIGTPAEAAERILALVEDAPYESTSASVRRWVQENRREDEVRADYVGLLKG</sequence>
<keyword evidence="1" id="KW-0808">Transferase</keyword>
<dbReference type="SUPFAM" id="SSF53756">
    <property type="entry name" value="UDP-Glycosyltransferase/glycogen phosphorylase"/>
    <property type="match status" value="1"/>
</dbReference>
<protein>
    <submittedName>
        <fullName evidence="1">Glycosyltransferase involved in cell wall biosynthesis</fullName>
    </submittedName>
</protein>
<evidence type="ECO:0000313" key="2">
    <source>
        <dbReference type="Proteomes" id="UP000568050"/>
    </source>
</evidence>
<dbReference type="EMBL" id="JACHWP010000001">
    <property type="protein sequence ID" value="MBB3021959.1"/>
    <property type="molecule type" value="Genomic_DNA"/>
</dbReference>
<comment type="caution">
    <text evidence="1">The sequence shown here is derived from an EMBL/GenBank/DDBJ whole genome shotgun (WGS) entry which is preliminary data.</text>
</comment>
<accession>A0A839QT00</accession>
<proteinExistence type="predicted"/>
<dbReference type="Proteomes" id="UP000568050">
    <property type="component" value="Unassembled WGS sequence"/>
</dbReference>
<organism evidence="1 2">
    <name type="scientific">Helcobacillus massiliensis</name>
    <dbReference type="NCBI Taxonomy" id="521392"/>
    <lineage>
        <taxon>Bacteria</taxon>
        <taxon>Bacillati</taxon>
        <taxon>Actinomycetota</taxon>
        <taxon>Actinomycetes</taxon>
        <taxon>Micrococcales</taxon>
        <taxon>Dermabacteraceae</taxon>
        <taxon>Helcobacillus</taxon>
    </lineage>
</organism>
<dbReference type="GO" id="GO:0016740">
    <property type="term" value="F:transferase activity"/>
    <property type="evidence" value="ECO:0007669"/>
    <property type="project" value="UniProtKB-KW"/>
</dbReference>
<dbReference type="AlphaFoldDB" id="A0A839QT00"/>
<gene>
    <name evidence="1" type="ORF">FHX50_000207</name>
</gene>
<dbReference type="Pfam" id="PF13692">
    <property type="entry name" value="Glyco_trans_1_4"/>
    <property type="match status" value="1"/>
</dbReference>
<evidence type="ECO:0000313" key="1">
    <source>
        <dbReference type="EMBL" id="MBB3021959.1"/>
    </source>
</evidence>
<name>A0A839QT00_9MICO</name>